<feature type="region of interest" description="Disordered" evidence="1">
    <location>
        <begin position="95"/>
        <end position="138"/>
    </location>
</feature>
<name>A0ABN8R3I2_9CNID</name>
<protein>
    <submittedName>
        <fullName evidence="2">Uncharacterized protein</fullName>
    </submittedName>
</protein>
<dbReference type="PANTHER" id="PTHR35558:SF1">
    <property type="entry name" value="ENDONUCLEASE_EXONUCLEASE_PHOSPHATASE DOMAIN-CONTAINING PROTEIN"/>
    <property type="match status" value="1"/>
</dbReference>
<evidence type="ECO:0000313" key="3">
    <source>
        <dbReference type="Proteomes" id="UP001159405"/>
    </source>
</evidence>
<proteinExistence type="predicted"/>
<feature type="compositionally biased region" description="Basic residues" evidence="1">
    <location>
        <begin position="102"/>
        <end position="118"/>
    </location>
</feature>
<comment type="caution">
    <text evidence="2">The sequence shown here is derived from an EMBL/GenBank/DDBJ whole genome shotgun (WGS) entry which is preliminary data.</text>
</comment>
<keyword evidence="3" id="KW-1185">Reference proteome</keyword>
<evidence type="ECO:0000256" key="1">
    <source>
        <dbReference type="SAM" id="MobiDB-lite"/>
    </source>
</evidence>
<dbReference type="PANTHER" id="PTHR35558">
    <property type="entry name" value="SGNH_HYDRO DOMAIN-CONTAINING PROTEIN"/>
    <property type="match status" value="1"/>
</dbReference>
<organism evidence="2 3">
    <name type="scientific">Porites lobata</name>
    <dbReference type="NCBI Taxonomy" id="104759"/>
    <lineage>
        <taxon>Eukaryota</taxon>
        <taxon>Metazoa</taxon>
        <taxon>Cnidaria</taxon>
        <taxon>Anthozoa</taxon>
        <taxon>Hexacorallia</taxon>
        <taxon>Scleractinia</taxon>
        <taxon>Fungiina</taxon>
        <taxon>Poritidae</taxon>
        <taxon>Porites</taxon>
    </lineage>
</organism>
<accession>A0ABN8R3I2</accession>
<gene>
    <name evidence="2" type="ORF">PLOB_00014089</name>
</gene>
<evidence type="ECO:0000313" key="2">
    <source>
        <dbReference type="EMBL" id="CAH3173421.1"/>
    </source>
</evidence>
<dbReference type="EMBL" id="CALNXK010000181">
    <property type="protein sequence ID" value="CAH3173421.1"/>
    <property type="molecule type" value="Genomic_DNA"/>
</dbReference>
<dbReference type="Proteomes" id="UP001159405">
    <property type="component" value="Unassembled WGS sequence"/>
</dbReference>
<reference evidence="2 3" key="1">
    <citation type="submission" date="2022-05" db="EMBL/GenBank/DDBJ databases">
        <authorList>
            <consortium name="Genoscope - CEA"/>
            <person name="William W."/>
        </authorList>
    </citation>
    <scope>NUCLEOTIDE SEQUENCE [LARGE SCALE GENOMIC DNA]</scope>
</reference>
<sequence length="378" mass="42614">MQLGSYDLTDFDPLHVGSAIKDFVRLLHDTYGVRVVCVCQTIMRQGAVVLNCKAKLLTKYLWVVLEPILYAIFWGHRGFWDPTQNFDTRDGVHLNSLVMPPKPKRPSQTRTRNSAKRARATELIKTRPGPSDQQQAGTSIEQSLMAVNMQALSASISNAVQLAVAEAMKVQWPAAPSQETESSTDQSVANMVNAALAEITQGTPPRSKNVVTLAEPGLDSQAPKQIFSSMAVSLSSRVSSKVKAKIHSNEYHDFRTLLSFSPNNQKYSLSLASLDGETTRPHLTLEPSQPVKKIQTINQWLSTFNIFFAIYLEKLPMDTPKLMKYCEIVRDIAAKLGDWLYYDQQFRFIRQSAPPQYPWDAIHWELWLKAVTNFRPKT</sequence>